<dbReference type="InterPro" id="IPR014729">
    <property type="entry name" value="Rossmann-like_a/b/a_fold"/>
</dbReference>
<dbReference type="PROSITE" id="PS51645">
    <property type="entry name" value="PHR_CRY_ALPHA_BETA"/>
    <property type="match status" value="1"/>
</dbReference>
<organism evidence="9 10">
    <name type="scientific">Marinicella pacifica</name>
    <dbReference type="NCBI Taxonomy" id="1171543"/>
    <lineage>
        <taxon>Bacteria</taxon>
        <taxon>Pseudomonadati</taxon>
        <taxon>Pseudomonadota</taxon>
        <taxon>Gammaproteobacteria</taxon>
        <taxon>Lysobacterales</taxon>
        <taxon>Marinicellaceae</taxon>
        <taxon>Marinicella</taxon>
    </lineage>
</organism>
<feature type="binding site" evidence="6">
    <location>
        <begin position="236"/>
        <end position="240"/>
    </location>
    <ligand>
        <name>FAD</name>
        <dbReference type="ChEBI" id="CHEBI:57692"/>
    </ligand>
</feature>
<dbReference type="GO" id="GO:0003677">
    <property type="term" value="F:DNA binding"/>
    <property type="evidence" value="ECO:0007669"/>
    <property type="project" value="TreeGrafter"/>
</dbReference>
<evidence type="ECO:0000256" key="4">
    <source>
        <dbReference type="ARBA" id="ARBA00022827"/>
    </source>
</evidence>
<keyword evidence="5 7" id="KW-0157">Chromophore</keyword>
<dbReference type="InterPro" id="IPR002081">
    <property type="entry name" value="Cryptochrome/DNA_photolyase_1"/>
</dbReference>
<gene>
    <name evidence="9" type="primary">cry1</name>
    <name evidence="9" type="ORF">GCM10011365_00960</name>
</gene>
<dbReference type="SUPFAM" id="SSF48173">
    <property type="entry name" value="Cryptochrome/photolyase FAD-binding domain"/>
    <property type="match status" value="1"/>
</dbReference>
<keyword evidence="3 6" id="KW-0285">Flavoprotein</keyword>
<dbReference type="InterPro" id="IPR005101">
    <property type="entry name" value="Cryptochr/Photolyase_FAD-bd"/>
</dbReference>
<evidence type="ECO:0000256" key="6">
    <source>
        <dbReference type="PIRSR" id="PIRSR602081-1"/>
    </source>
</evidence>
<dbReference type="SUPFAM" id="SSF52425">
    <property type="entry name" value="Cryptochrome/photolyase, N-terminal domain"/>
    <property type="match status" value="1"/>
</dbReference>
<sequence>MSQNSLFIFDRNLRISDHALLHHACTRSEAIAFLYCLPKRLFTSAWLKNSAMGSLRWQFLIESLEDLRRQLAAYGHQLLIQSDSVHQVLQKLIPKYRIDTLYFGETAGYDEQQEHQLIQKLTPGITMHTQSTLPLFKPADLPFKSNDLPSHFTPFRRQIESQSFAQPLATPTCWPKPITVKLQDNARLFSLTNKRLKTLFKGGEVAAQAHLNHYFSTQLPGNYKQVRNRLYGWKNSTKFSPWLALGCVSPNQIMDQLRRYEIAQGSNESTYWIYFELLWRDFFYYNARKQGVRLFHSTNTTRTSPTMDKSIFNKWCRGETQSRLVNACMQQLNHSGYMSNRGRQIAASYLIHDLRQPWQSGAAYFERHLIDYDVASNWGNWQYIAGVGADPRGGRHFNVEKQQKIHDPDHVFIDDWSHKKQAPPPISWHHILSRTDL</sequence>
<dbReference type="Pfam" id="PF00875">
    <property type="entry name" value="DNA_photolyase"/>
    <property type="match status" value="1"/>
</dbReference>
<dbReference type="GO" id="GO:0000719">
    <property type="term" value="P:photoreactive repair"/>
    <property type="evidence" value="ECO:0007669"/>
    <property type="project" value="TreeGrafter"/>
</dbReference>
<name>A0A917FJL1_9GAMM</name>
<reference evidence="9" key="2">
    <citation type="submission" date="2020-09" db="EMBL/GenBank/DDBJ databases">
        <authorList>
            <person name="Sun Q."/>
            <person name="Zhou Y."/>
        </authorList>
    </citation>
    <scope>NUCLEOTIDE SEQUENCE</scope>
    <source>
        <strain evidence="9">CGMCC 1.12181</strain>
    </source>
</reference>
<dbReference type="Pfam" id="PF03441">
    <property type="entry name" value="FAD_binding_7"/>
    <property type="match status" value="1"/>
</dbReference>
<evidence type="ECO:0000256" key="1">
    <source>
        <dbReference type="ARBA" id="ARBA00005862"/>
    </source>
</evidence>
<evidence type="ECO:0000256" key="3">
    <source>
        <dbReference type="ARBA" id="ARBA00022630"/>
    </source>
</evidence>
<evidence type="ECO:0000259" key="8">
    <source>
        <dbReference type="PROSITE" id="PS51645"/>
    </source>
</evidence>
<evidence type="ECO:0000256" key="5">
    <source>
        <dbReference type="ARBA" id="ARBA00022991"/>
    </source>
</evidence>
<dbReference type="GO" id="GO:0071949">
    <property type="term" value="F:FAD binding"/>
    <property type="evidence" value="ECO:0007669"/>
    <property type="project" value="TreeGrafter"/>
</dbReference>
<comment type="function">
    <text evidence="7">May have a photoreceptor function.</text>
</comment>
<dbReference type="PRINTS" id="PR00147">
    <property type="entry name" value="DNAPHOTLYASE"/>
</dbReference>
<comment type="cofactor">
    <cofactor evidence="6 7">
        <name>FAD</name>
        <dbReference type="ChEBI" id="CHEBI:57692"/>
    </cofactor>
    <text evidence="6 7">Binds 1 FAD per subunit.</text>
</comment>
<keyword evidence="4 6" id="KW-0274">FAD</keyword>
<dbReference type="PANTHER" id="PTHR11455:SF22">
    <property type="entry name" value="CRYPTOCHROME DASH"/>
    <property type="match status" value="1"/>
</dbReference>
<protein>
    <recommendedName>
        <fullName evidence="2 7">Cryptochrome DASH</fullName>
    </recommendedName>
</protein>
<dbReference type="EMBL" id="BMEO01000001">
    <property type="protein sequence ID" value="GGF83795.1"/>
    <property type="molecule type" value="Genomic_DNA"/>
</dbReference>
<dbReference type="AlphaFoldDB" id="A0A917FJL1"/>
<comment type="caution">
    <text evidence="9">The sequence shown here is derived from an EMBL/GenBank/DDBJ whole genome shotgun (WGS) entry which is preliminary data.</text>
</comment>
<dbReference type="InterPro" id="IPR006050">
    <property type="entry name" value="DNA_photolyase_N"/>
</dbReference>
<dbReference type="Proteomes" id="UP000605253">
    <property type="component" value="Unassembled WGS sequence"/>
</dbReference>
<dbReference type="Gene3D" id="1.10.579.10">
    <property type="entry name" value="DNA Cyclobutane Dipyrimidine Photolyase, subunit A, domain 3"/>
    <property type="match status" value="1"/>
</dbReference>
<dbReference type="InterPro" id="IPR014133">
    <property type="entry name" value="Cry_DASH"/>
</dbReference>
<accession>A0A917FJL1</accession>
<dbReference type="InterPro" id="IPR036134">
    <property type="entry name" value="Crypto/Photolyase_FAD-like_sf"/>
</dbReference>
<feature type="binding site" evidence="6">
    <location>
        <position position="223"/>
    </location>
    <ligand>
        <name>FAD</name>
        <dbReference type="ChEBI" id="CHEBI:57692"/>
    </ligand>
</feature>
<dbReference type="Gene3D" id="1.25.40.80">
    <property type="match status" value="1"/>
</dbReference>
<reference evidence="9" key="1">
    <citation type="journal article" date="2014" name="Int. J. Syst. Evol. Microbiol.">
        <title>Complete genome sequence of Corynebacterium casei LMG S-19264T (=DSM 44701T), isolated from a smear-ripened cheese.</title>
        <authorList>
            <consortium name="US DOE Joint Genome Institute (JGI-PGF)"/>
            <person name="Walter F."/>
            <person name="Albersmeier A."/>
            <person name="Kalinowski J."/>
            <person name="Ruckert C."/>
        </authorList>
    </citation>
    <scope>NUCLEOTIDE SEQUENCE</scope>
    <source>
        <strain evidence="9">CGMCC 1.12181</strain>
    </source>
</reference>
<keyword evidence="10" id="KW-1185">Reference proteome</keyword>
<dbReference type="GO" id="GO:0003913">
    <property type="term" value="F:DNA photolyase activity"/>
    <property type="evidence" value="ECO:0007669"/>
    <property type="project" value="InterPro"/>
</dbReference>
<feature type="binding site" evidence="6">
    <location>
        <begin position="371"/>
        <end position="373"/>
    </location>
    <ligand>
        <name>FAD</name>
        <dbReference type="ChEBI" id="CHEBI:57692"/>
    </ligand>
</feature>
<dbReference type="RefSeq" id="WP_188363703.1">
    <property type="nucleotide sequence ID" value="NZ_BAABJF010000011.1"/>
</dbReference>
<evidence type="ECO:0000313" key="9">
    <source>
        <dbReference type="EMBL" id="GGF83795.1"/>
    </source>
</evidence>
<comment type="similarity">
    <text evidence="1 7">Belongs to the DNA photolyase class-1 family.</text>
</comment>
<dbReference type="NCBIfam" id="TIGR02765">
    <property type="entry name" value="crypto_DASH"/>
    <property type="match status" value="1"/>
</dbReference>
<feature type="domain" description="Photolyase/cryptochrome alpha/beta" evidence="8">
    <location>
        <begin position="3"/>
        <end position="135"/>
    </location>
</feature>
<dbReference type="InterPro" id="IPR036155">
    <property type="entry name" value="Crypto/Photolyase_N_sf"/>
</dbReference>
<comment type="cofactor">
    <cofactor evidence="7">
        <name>(6R)-5,10-methylene-5,6,7,8-tetrahydrofolate</name>
        <dbReference type="ChEBI" id="CHEBI:15636"/>
    </cofactor>
    <text evidence="7">Binds 1 5,10-methenyltetrahydrofolate (MTHF) per subunit.</text>
</comment>
<evidence type="ECO:0000256" key="2">
    <source>
        <dbReference type="ARBA" id="ARBA00017881"/>
    </source>
</evidence>
<evidence type="ECO:0000256" key="7">
    <source>
        <dbReference type="RuleBase" id="RU367151"/>
    </source>
</evidence>
<proteinExistence type="inferred from homology"/>
<dbReference type="Gene3D" id="3.40.50.620">
    <property type="entry name" value="HUPs"/>
    <property type="match status" value="1"/>
</dbReference>
<feature type="binding site" evidence="6">
    <location>
        <begin position="276"/>
        <end position="284"/>
    </location>
    <ligand>
        <name>FAD</name>
        <dbReference type="ChEBI" id="CHEBI:57692"/>
    </ligand>
</feature>
<dbReference type="PANTHER" id="PTHR11455">
    <property type="entry name" value="CRYPTOCHROME"/>
    <property type="match status" value="1"/>
</dbReference>
<evidence type="ECO:0000313" key="10">
    <source>
        <dbReference type="Proteomes" id="UP000605253"/>
    </source>
</evidence>